<reference evidence="3" key="1">
    <citation type="submission" date="2011-07" db="EMBL/GenBank/DDBJ databases">
        <title>The complete genome of Cyclobacterium marinum DSM 745.</title>
        <authorList>
            <person name="Lucas S."/>
            <person name="Han J."/>
            <person name="Lapidus A."/>
            <person name="Bruce D."/>
            <person name="Goodwin L."/>
            <person name="Pitluck S."/>
            <person name="Peters L."/>
            <person name="Kyrpides N."/>
            <person name="Mavromatis K."/>
            <person name="Ivanova N."/>
            <person name="Ovchinnikova G."/>
            <person name="Chertkov O."/>
            <person name="Detter J.C."/>
            <person name="Tapia R."/>
            <person name="Han C."/>
            <person name="Land M."/>
            <person name="Hauser L."/>
            <person name="Markowitz V."/>
            <person name="Cheng J.-F."/>
            <person name="Hugenholtz P."/>
            <person name="Woyke T."/>
            <person name="Wu D."/>
            <person name="Tindall B."/>
            <person name="Schuetze A."/>
            <person name="Brambilla E."/>
            <person name="Klenk H.-P."/>
            <person name="Eisen J.A."/>
        </authorList>
    </citation>
    <scope>NUCLEOTIDE SEQUENCE [LARGE SCALE GENOMIC DNA]</scope>
    <source>
        <strain evidence="3">ATCC 25205 / DSM 745 / LMG 13164 / NCIMB 1802</strain>
    </source>
</reference>
<sequence length="143" mass="16690">MKYLFTMSFTFLTLCAFAQDSKTSLMKIVLADSVINKYMEGIGKKDINEYKLFHGSGYYVFNDGNVEFQEYNGNNSNAKQKGIIKKIKINKNKAIVKFYTASCNNTRISLRKVAKNWEIKSRLIYRSWKHPNKQPKLVYYSLN</sequence>
<protein>
    <submittedName>
        <fullName evidence="2">Uncharacterized protein</fullName>
    </submittedName>
</protein>
<dbReference type="RefSeq" id="WP_014022060.1">
    <property type="nucleotide sequence ID" value="NC_015914.1"/>
</dbReference>
<gene>
    <name evidence="2" type="ordered locus">Cycma_4069</name>
</gene>
<dbReference type="OrthoDB" id="840377at2"/>
<keyword evidence="1" id="KW-0732">Signal</keyword>
<dbReference type="AlphaFoldDB" id="G0J7S8"/>
<dbReference type="Proteomes" id="UP000001635">
    <property type="component" value="Chromosome"/>
</dbReference>
<name>G0J7S8_CYCMS</name>
<evidence type="ECO:0000313" key="3">
    <source>
        <dbReference type="Proteomes" id="UP000001635"/>
    </source>
</evidence>
<feature type="chain" id="PRO_5003400858" evidence="1">
    <location>
        <begin position="19"/>
        <end position="143"/>
    </location>
</feature>
<keyword evidence="3" id="KW-1185">Reference proteome</keyword>
<organism evidence="2 3">
    <name type="scientific">Cyclobacterium marinum (strain ATCC 25205 / DSM 745 / LMG 13164 / NCIMB 1802)</name>
    <name type="common">Flectobacillus marinus</name>
    <dbReference type="NCBI Taxonomy" id="880070"/>
    <lineage>
        <taxon>Bacteria</taxon>
        <taxon>Pseudomonadati</taxon>
        <taxon>Bacteroidota</taxon>
        <taxon>Cytophagia</taxon>
        <taxon>Cytophagales</taxon>
        <taxon>Cyclobacteriaceae</taxon>
        <taxon>Cyclobacterium</taxon>
    </lineage>
</organism>
<accession>G0J7S8</accession>
<evidence type="ECO:0000313" key="2">
    <source>
        <dbReference type="EMBL" id="AEL27776.1"/>
    </source>
</evidence>
<proteinExistence type="predicted"/>
<dbReference type="KEGG" id="cmr:Cycma_4069"/>
<dbReference type="HOGENOM" id="CLU_1802940_0_0_10"/>
<feature type="signal peptide" evidence="1">
    <location>
        <begin position="1"/>
        <end position="18"/>
    </location>
</feature>
<dbReference type="EMBL" id="CP002955">
    <property type="protein sequence ID" value="AEL27776.1"/>
    <property type="molecule type" value="Genomic_DNA"/>
</dbReference>
<evidence type="ECO:0000256" key="1">
    <source>
        <dbReference type="SAM" id="SignalP"/>
    </source>
</evidence>